<dbReference type="GO" id="GO:0016811">
    <property type="term" value="F:hydrolase activity, acting on carbon-nitrogen (but not peptide) bonds, in linear amides"/>
    <property type="evidence" value="ECO:0007669"/>
    <property type="project" value="TreeGrafter"/>
</dbReference>
<comment type="caution">
    <text evidence="2">The sequence shown here is derived from an EMBL/GenBank/DDBJ whole genome shotgun (WGS) entry which is preliminary data.</text>
</comment>
<dbReference type="OrthoDB" id="116799at2"/>
<dbReference type="Pfam" id="PF02585">
    <property type="entry name" value="PIG-L"/>
    <property type="match status" value="1"/>
</dbReference>
<proteinExistence type="predicted"/>
<dbReference type="AlphaFoldDB" id="A0A4U6QE66"/>
<dbReference type="RefSeq" id="WP_137449939.1">
    <property type="nucleotide sequence ID" value="NZ_SZZH01000003.1"/>
</dbReference>
<dbReference type="PANTHER" id="PTHR12993">
    <property type="entry name" value="N-ACETYLGLUCOSAMINYL-PHOSPHATIDYLINOSITOL DE-N-ACETYLASE-RELATED"/>
    <property type="match status" value="1"/>
</dbReference>
<dbReference type="GO" id="GO:0008757">
    <property type="term" value="F:S-adenosylmethionine-dependent methyltransferase activity"/>
    <property type="evidence" value="ECO:0007669"/>
    <property type="project" value="InterPro"/>
</dbReference>
<dbReference type="Proteomes" id="UP000306985">
    <property type="component" value="Unassembled WGS sequence"/>
</dbReference>
<evidence type="ECO:0000313" key="3">
    <source>
        <dbReference type="Proteomes" id="UP000306985"/>
    </source>
</evidence>
<reference evidence="2 3" key="1">
    <citation type="submission" date="2019-05" db="EMBL/GenBank/DDBJ databases">
        <title>Nakamurella sp. N5BH11, whole genome shotgun sequence.</title>
        <authorList>
            <person name="Tuo L."/>
        </authorList>
    </citation>
    <scope>NUCLEOTIDE SEQUENCE [LARGE SCALE GENOMIC DNA]</scope>
    <source>
        <strain evidence="2 3">N5BH11</strain>
    </source>
</reference>
<dbReference type="InterPro" id="IPR024078">
    <property type="entry name" value="LmbE-like_dom_sf"/>
</dbReference>
<keyword evidence="3" id="KW-1185">Reference proteome</keyword>
<keyword evidence="2" id="KW-0489">Methyltransferase</keyword>
<evidence type="ECO:0000313" key="2">
    <source>
        <dbReference type="EMBL" id="TKV58276.1"/>
    </source>
</evidence>
<accession>A0A4U6QE66</accession>
<dbReference type="EMBL" id="SZZH01000003">
    <property type="protein sequence ID" value="TKV58276.1"/>
    <property type="molecule type" value="Genomic_DNA"/>
</dbReference>
<dbReference type="SUPFAM" id="SSF102588">
    <property type="entry name" value="LmbE-like"/>
    <property type="match status" value="1"/>
</dbReference>
<dbReference type="InterPro" id="IPR008715">
    <property type="entry name" value="SAM-MeTfrase_NodS-like"/>
</dbReference>
<sequence>MSAHIDLDPAVVPTFDAADPGTTAARWVASERLHQVPVLDPLTVRALIVVVAHPDDETLGAGGLIARCAAAGAAVTVVCATAGEGSHPQSPTTSPESLAQRRRGELLTAVCALAPGATVEQLGLPDGRLGDHVDIVAAAVGSVLPAGSTPADCWVVSTWAGDRHPDHAAAAAAVERAVPTGVARVLACPIWAWHWADPAGEDLPFDRMVRIDLGPDERRRKRIAIDSYPSQTAPLSQRPGDEAVLLPGMLEHFTGDAEYFVARPTKGDTTVSEPATPTTPRQALPGSYFERQYATDGTDPWGFEDRWYEERKRAVTMAALPRRRFANAFEPGCAIGVLTAQLADRCDALLSTDVADAALQVARERLQSSPHVRFARGGIPELWPDGPLDLIVLSEVGYYCGDLELGTVIERIRATLRPDGVLLACHWRHPVADYPLTGDEVHQRLRGETGLQVLVEHVEDDFRLDVLAGPQVRSVGRVEGLAP</sequence>
<dbReference type="CDD" id="cd02440">
    <property type="entry name" value="AdoMet_MTases"/>
    <property type="match status" value="1"/>
</dbReference>
<dbReference type="InterPro" id="IPR003737">
    <property type="entry name" value="GlcNAc_PI_deacetylase-related"/>
</dbReference>
<dbReference type="GO" id="GO:0016137">
    <property type="term" value="P:glycoside metabolic process"/>
    <property type="evidence" value="ECO:0007669"/>
    <property type="project" value="UniProtKB-ARBA"/>
</dbReference>
<dbReference type="PANTHER" id="PTHR12993:SF11">
    <property type="entry name" value="N-ACETYLGLUCOSAMINYL-PHOSPHATIDYLINOSITOL DE-N-ACETYLASE"/>
    <property type="match status" value="1"/>
</dbReference>
<dbReference type="GO" id="GO:0009312">
    <property type="term" value="P:oligosaccharide biosynthetic process"/>
    <property type="evidence" value="ECO:0007669"/>
    <property type="project" value="InterPro"/>
</dbReference>
<organism evidence="2 3">
    <name type="scientific">Nakamurella flava</name>
    <dbReference type="NCBI Taxonomy" id="2576308"/>
    <lineage>
        <taxon>Bacteria</taxon>
        <taxon>Bacillati</taxon>
        <taxon>Actinomycetota</taxon>
        <taxon>Actinomycetes</taxon>
        <taxon>Nakamurellales</taxon>
        <taxon>Nakamurellaceae</taxon>
        <taxon>Nakamurella</taxon>
    </lineage>
</organism>
<dbReference type="GO" id="GO:0032259">
    <property type="term" value="P:methylation"/>
    <property type="evidence" value="ECO:0007669"/>
    <property type="project" value="UniProtKB-KW"/>
</dbReference>
<dbReference type="Gene3D" id="3.40.50.150">
    <property type="entry name" value="Vaccinia Virus protein VP39"/>
    <property type="match status" value="1"/>
</dbReference>
<gene>
    <name evidence="2" type="ORF">FDO65_11845</name>
</gene>
<keyword evidence="1" id="KW-0862">Zinc</keyword>
<dbReference type="SUPFAM" id="SSF53335">
    <property type="entry name" value="S-adenosyl-L-methionine-dependent methyltransferases"/>
    <property type="match status" value="1"/>
</dbReference>
<dbReference type="Gene3D" id="3.40.50.10320">
    <property type="entry name" value="LmbE-like"/>
    <property type="match status" value="1"/>
</dbReference>
<dbReference type="Pfam" id="PF05401">
    <property type="entry name" value="NodS"/>
    <property type="match status" value="1"/>
</dbReference>
<evidence type="ECO:0000256" key="1">
    <source>
        <dbReference type="ARBA" id="ARBA00022833"/>
    </source>
</evidence>
<protein>
    <submittedName>
        <fullName evidence="2">Bifunctional PIG-L family deacetylase/class I SAM-dependent methyltransferase</fullName>
    </submittedName>
</protein>
<keyword evidence="2" id="KW-0808">Transferase</keyword>
<name>A0A4U6QE66_9ACTN</name>
<dbReference type="InterPro" id="IPR029063">
    <property type="entry name" value="SAM-dependent_MTases_sf"/>
</dbReference>